<keyword evidence="3 5" id="KW-0732">Signal</keyword>
<dbReference type="eggNOG" id="COG0725">
    <property type="taxonomic scope" value="Bacteria"/>
</dbReference>
<evidence type="ECO:0000256" key="1">
    <source>
        <dbReference type="ARBA" id="ARBA00009175"/>
    </source>
</evidence>
<gene>
    <name evidence="6" type="ordered locus">Hbal_1652</name>
</gene>
<proteinExistence type="inferred from homology"/>
<dbReference type="EMBL" id="CP001678">
    <property type="protein sequence ID" value="ACT59340.1"/>
    <property type="molecule type" value="Genomic_DNA"/>
</dbReference>
<dbReference type="GO" id="GO:0046872">
    <property type="term" value="F:metal ion binding"/>
    <property type="evidence" value="ECO:0007669"/>
    <property type="project" value="UniProtKB-KW"/>
</dbReference>
<comment type="similarity">
    <text evidence="1">Belongs to the bacterial solute-binding protein ModA family.</text>
</comment>
<dbReference type="InterPro" id="IPR044084">
    <property type="entry name" value="AvModA-like_subst-bd"/>
</dbReference>
<evidence type="ECO:0000313" key="6">
    <source>
        <dbReference type="EMBL" id="ACT59340.1"/>
    </source>
</evidence>
<dbReference type="SUPFAM" id="SSF53850">
    <property type="entry name" value="Periplasmic binding protein-like II"/>
    <property type="match status" value="1"/>
</dbReference>
<dbReference type="HOGENOM" id="CLU_065520_1_0_5"/>
<dbReference type="GO" id="GO:0015689">
    <property type="term" value="P:molybdate ion transport"/>
    <property type="evidence" value="ECO:0007669"/>
    <property type="project" value="InterPro"/>
</dbReference>
<dbReference type="Gene3D" id="3.40.190.10">
    <property type="entry name" value="Periplasmic binding protein-like II"/>
    <property type="match status" value="2"/>
</dbReference>
<keyword evidence="7" id="KW-1185">Reference proteome</keyword>
<dbReference type="CDD" id="cd13539">
    <property type="entry name" value="PBP2_AvModA"/>
    <property type="match status" value="1"/>
</dbReference>
<dbReference type="STRING" id="582402.Hbal_1652"/>
<dbReference type="NCBIfam" id="TIGR01256">
    <property type="entry name" value="modA"/>
    <property type="match status" value="1"/>
</dbReference>
<dbReference type="InterPro" id="IPR050682">
    <property type="entry name" value="ModA/WtpA"/>
</dbReference>
<evidence type="ECO:0000313" key="7">
    <source>
        <dbReference type="Proteomes" id="UP000002745"/>
    </source>
</evidence>
<evidence type="ECO:0000256" key="2">
    <source>
        <dbReference type="ARBA" id="ARBA00022723"/>
    </source>
</evidence>
<keyword evidence="4" id="KW-0500">Molybdenum</keyword>
<feature type="binding site" evidence="4">
    <location>
        <position position="72"/>
    </location>
    <ligand>
        <name>molybdate</name>
        <dbReference type="ChEBI" id="CHEBI:36264"/>
    </ligand>
</feature>
<feature type="signal peptide" evidence="5">
    <location>
        <begin position="1"/>
        <end position="35"/>
    </location>
</feature>
<evidence type="ECO:0000256" key="3">
    <source>
        <dbReference type="ARBA" id="ARBA00022729"/>
    </source>
</evidence>
<protein>
    <submittedName>
        <fullName evidence="6">Molybdenum ABC transporter, periplasmic molybdate-binding protein</fullName>
    </submittedName>
</protein>
<evidence type="ECO:0000256" key="5">
    <source>
        <dbReference type="SAM" id="SignalP"/>
    </source>
</evidence>
<reference evidence="7" key="1">
    <citation type="journal article" date="2011" name="J. Bacteriol.">
        <title>Genome sequences of eight morphologically diverse alphaproteobacteria.</title>
        <authorList>
            <consortium name="US DOE Joint Genome Institute"/>
            <person name="Brown P.J."/>
            <person name="Kysela D.T."/>
            <person name="Buechlein A."/>
            <person name="Hemmerich C."/>
            <person name="Brun Y.V."/>
        </authorList>
    </citation>
    <scope>NUCLEOTIDE SEQUENCE [LARGE SCALE GENOMIC DNA]</scope>
    <source>
        <strain evidence="7">ATCC 49814 / DSM 5838 / IFAM 1418</strain>
    </source>
</reference>
<dbReference type="GO" id="GO:0030973">
    <property type="term" value="F:molybdate ion binding"/>
    <property type="evidence" value="ECO:0007669"/>
    <property type="project" value="InterPro"/>
</dbReference>
<feature type="chain" id="PRO_5002973930" evidence="5">
    <location>
        <begin position="36"/>
        <end position="259"/>
    </location>
</feature>
<dbReference type="KEGG" id="hba:Hbal_1652"/>
<sequence>MRMSKFFNQLSLNAKKHFLNSLLLCLLLFTPICTAETANIAVATNFIPTMRLLEAKFEETTQHELTIISGSTGKLYLQTLNGAPFDAYLSADQKHAQLLEESPKAVAGTRFTYAIGKLVLWAPNRDKASWKNILQTDTKIAIANPKLAPYGVAAMEFLEKHYGTKGFTQKLVLGENVGQAYAMVASGNASIGLLAGSFFSPEIDDDVWIIPEQDYSSIRQDALLLSTGSSNQAAIEFLSFLKSDTARKIIKNGGYDVAH</sequence>
<evidence type="ECO:0000256" key="4">
    <source>
        <dbReference type="PIRSR" id="PIRSR004846-1"/>
    </source>
</evidence>
<dbReference type="Pfam" id="PF13531">
    <property type="entry name" value="SBP_bac_11"/>
    <property type="match status" value="1"/>
</dbReference>
<dbReference type="PANTHER" id="PTHR30632">
    <property type="entry name" value="MOLYBDATE-BINDING PERIPLASMIC PROTEIN"/>
    <property type="match status" value="1"/>
</dbReference>
<feature type="binding site" evidence="4">
    <location>
        <position position="177"/>
    </location>
    <ligand>
        <name>molybdate</name>
        <dbReference type="ChEBI" id="CHEBI:36264"/>
    </ligand>
</feature>
<accession>C6XJP5</accession>
<organism evidence="6 7">
    <name type="scientific">Hirschia baltica (strain ATCC 49814 / DSM 5838 / IFAM 1418)</name>
    <dbReference type="NCBI Taxonomy" id="582402"/>
    <lineage>
        <taxon>Bacteria</taxon>
        <taxon>Pseudomonadati</taxon>
        <taxon>Pseudomonadota</taxon>
        <taxon>Alphaproteobacteria</taxon>
        <taxon>Hyphomonadales</taxon>
        <taxon>Hyphomonadaceae</taxon>
        <taxon>Hirschia</taxon>
    </lineage>
</organism>
<dbReference type="PIRSF" id="PIRSF004846">
    <property type="entry name" value="ModA"/>
    <property type="match status" value="1"/>
</dbReference>
<name>C6XJP5_HIRBI</name>
<dbReference type="AlphaFoldDB" id="C6XJP5"/>
<keyword evidence="2 4" id="KW-0479">Metal-binding</keyword>
<dbReference type="Proteomes" id="UP000002745">
    <property type="component" value="Chromosome"/>
</dbReference>
<dbReference type="InterPro" id="IPR005950">
    <property type="entry name" value="ModA"/>
</dbReference>
<dbReference type="PANTHER" id="PTHR30632:SF14">
    <property type="entry name" value="TUNGSTATE_MOLYBDATE_CHROMATE-BINDING PROTEIN MODA"/>
    <property type="match status" value="1"/>
</dbReference>